<dbReference type="Proteomes" id="UP000008827">
    <property type="component" value="Chromosome 15"/>
</dbReference>
<dbReference type="EnsemblPlants" id="KRH11129">
    <property type="protein sequence ID" value="KRH11129"/>
    <property type="gene ID" value="GLYMA_15G090900"/>
</dbReference>
<accession>A0A0R0G750</accession>
<dbReference type="AlphaFoldDB" id="A0A0R0G750"/>
<protein>
    <submittedName>
        <fullName evidence="1 2">Uncharacterized protein</fullName>
    </submittedName>
</protein>
<gene>
    <name evidence="1" type="ORF">GLYMA_15G090900</name>
</gene>
<evidence type="ECO:0000313" key="1">
    <source>
        <dbReference type="EMBL" id="KRH11129.1"/>
    </source>
</evidence>
<dbReference type="Gramene" id="KRH11129">
    <property type="protein sequence ID" value="KRH11129"/>
    <property type="gene ID" value="GLYMA_15G090900"/>
</dbReference>
<proteinExistence type="predicted"/>
<dbReference type="EMBL" id="CM000848">
    <property type="protein sequence ID" value="KRH11129.1"/>
    <property type="molecule type" value="Genomic_DNA"/>
</dbReference>
<evidence type="ECO:0000313" key="2">
    <source>
        <dbReference type="EnsemblPlants" id="KRH11129"/>
    </source>
</evidence>
<sequence>MNKDRTAQSRANVEIAGGKKTLISLKSKVLNQSKTQQIPNLITPPLTILFLSATLCSTFTNIHVNPTFT</sequence>
<dbReference type="InParanoid" id="A0A0R0G750"/>
<name>A0A0R0G750_SOYBN</name>
<reference evidence="2" key="2">
    <citation type="submission" date="2018-02" db="UniProtKB">
        <authorList>
            <consortium name="EnsemblPlants"/>
        </authorList>
    </citation>
    <scope>IDENTIFICATION</scope>
    <source>
        <strain evidence="2">Williams 82</strain>
    </source>
</reference>
<reference evidence="1" key="3">
    <citation type="submission" date="2018-07" db="EMBL/GenBank/DDBJ databases">
        <title>WGS assembly of Glycine max.</title>
        <authorList>
            <person name="Schmutz J."/>
            <person name="Cannon S."/>
            <person name="Schlueter J."/>
            <person name="Ma J."/>
            <person name="Mitros T."/>
            <person name="Nelson W."/>
            <person name="Hyten D."/>
            <person name="Song Q."/>
            <person name="Thelen J."/>
            <person name="Cheng J."/>
            <person name="Xu D."/>
            <person name="Hellsten U."/>
            <person name="May G."/>
            <person name="Yu Y."/>
            <person name="Sakurai T."/>
            <person name="Umezawa T."/>
            <person name="Bhattacharyya M."/>
            <person name="Sandhu D."/>
            <person name="Valliyodan B."/>
            <person name="Lindquist E."/>
            <person name="Peto M."/>
            <person name="Grant D."/>
            <person name="Shu S."/>
            <person name="Goodstein D."/>
            <person name="Barry K."/>
            <person name="Futrell-Griggs M."/>
            <person name="Abernathy B."/>
            <person name="Du J."/>
            <person name="Tian Z."/>
            <person name="Zhu L."/>
            <person name="Gill N."/>
            <person name="Joshi T."/>
            <person name="Libault M."/>
            <person name="Sethuraman A."/>
            <person name="Zhang X."/>
            <person name="Shinozaki K."/>
            <person name="Nguyen H."/>
            <person name="Wing R."/>
            <person name="Cregan P."/>
            <person name="Specht J."/>
            <person name="Grimwood J."/>
            <person name="Rokhsar D."/>
            <person name="Stacey G."/>
            <person name="Shoemaker R."/>
            <person name="Jackson S."/>
        </authorList>
    </citation>
    <scope>NUCLEOTIDE SEQUENCE</scope>
    <source>
        <tissue evidence="1">Callus</tissue>
    </source>
</reference>
<reference evidence="1 2" key="1">
    <citation type="journal article" date="2010" name="Nature">
        <title>Genome sequence of the palaeopolyploid soybean.</title>
        <authorList>
            <person name="Schmutz J."/>
            <person name="Cannon S.B."/>
            <person name="Schlueter J."/>
            <person name="Ma J."/>
            <person name="Mitros T."/>
            <person name="Nelson W."/>
            <person name="Hyten D.L."/>
            <person name="Song Q."/>
            <person name="Thelen J.J."/>
            <person name="Cheng J."/>
            <person name="Xu D."/>
            <person name="Hellsten U."/>
            <person name="May G.D."/>
            <person name="Yu Y."/>
            <person name="Sakurai T."/>
            <person name="Umezawa T."/>
            <person name="Bhattacharyya M.K."/>
            <person name="Sandhu D."/>
            <person name="Valliyodan B."/>
            <person name="Lindquist E."/>
            <person name="Peto M."/>
            <person name="Grant D."/>
            <person name="Shu S."/>
            <person name="Goodstein D."/>
            <person name="Barry K."/>
            <person name="Futrell-Griggs M."/>
            <person name="Abernathy B."/>
            <person name="Du J."/>
            <person name="Tian Z."/>
            <person name="Zhu L."/>
            <person name="Gill N."/>
            <person name="Joshi T."/>
            <person name="Libault M."/>
            <person name="Sethuraman A."/>
            <person name="Zhang X.-C."/>
            <person name="Shinozaki K."/>
            <person name="Nguyen H.T."/>
            <person name="Wing R.A."/>
            <person name="Cregan P."/>
            <person name="Specht J."/>
            <person name="Grimwood J."/>
            <person name="Rokhsar D."/>
            <person name="Stacey G."/>
            <person name="Shoemaker R.C."/>
            <person name="Jackson S.A."/>
        </authorList>
    </citation>
    <scope>NUCLEOTIDE SEQUENCE [LARGE SCALE GENOMIC DNA]</scope>
    <source>
        <strain evidence="2">cv. Williams 82</strain>
        <tissue evidence="1">Callus</tissue>
    </source>
</reference>
<evidence type="ECO:0000313" key="3">
    <source>
        <dbReference type="Proteomes" id="UP000008827"/>
    </source>
</evidence>
<organism evidence="1">
    <name type="scientific">Glycine max</name>
    <name type="common">Soybean</name>
    <name type="synonym">Glycine hispida</name>
    <dbReference type="NCBI Taxonomy" id="3847"/>
    <lineage>
        <taxon>Eukaryota</taxon>
        <taxon>Viridiplantae</taxon>
        <taxon>Streptophyta</taxon>
        <taxon>Embryophyta</taxon>
        <taxon>Tracheophyta</taxon>
        <taxon>Spermatophyta</taxon>
        <taxon>Magnoliopsida</taxon>
        <taxon>eudicotyledons</taxon>
        <taxon>Gunneridae</taxon>
        <taxon>Pentapetalae</taxon>
        <taxon>rosids</taxon>
        <taxon>fabids</taxon>
        <taxon>Fabales</taxon>
        <taxon>Fabaceae</taxon>
        <taxon>Papilionoideae</taxon>
        <taxon>50 kb inversion clade</taxon>
        <taxon>NPAAA clade</taxon>
        <taxon>indigoferoid/millettioid clade</taxon>
        <taxon>Phaseoleae</taxon>
        <taxon>Glycine</taxon>
        <taxon>Glycine subgen. Soja</taxon>
    </lineage>
</organism>
<keyword evidence="3" id="KW-1185">Reference proteome</keyword>